<feature type="compositionally biased region" description="Basic and acidic residues" evidence="1">
    <location>
        <begin position="511"/>
        <end position="524"/>
    </location>
</feature>
<evidence type="ECO:0000313" key="3">
    <source>
        <dbReference type="EMBL" id="OGF40310.1"/>
    </source>
</evidence>
<protein>
    <submittedName>
        <fullName evidence="3">Uncharacterized protein</fullName>
    </submittedName>
</protein>
<evidence type="ECO:0000256" key="1">
    <source>
        <dbReference type="SAM" id="MobiDB-lite"/>
    </source>
</evidence>
<keyword evidence="2" id="KW-1133">Transmembrane helix</keyword>
<feature type="region of interest" description="Disordered" evidence="1">
    <location>
        <begin position="505"/>
        <end position="533"/>
    </location>
</feature>
<comment type="caution">
    <text evidence="3">The sequence shown here is derived from an EMBL/GenBank/DDBJ whole genome shotgun (WGS) entry which is preliminary data.</text>
</comment>
<reference evidence="3 4" key="1">
    <citation type="journal article" date="2016" name="Nat. Commun.">
        <title>Thousands of microbial genomes shed light on interconnected biogeochemical processes in an aquifer system.</title>
        <authorList>
            <person name="Anantharaman K."/>
            <person name="Brown C.T."/>
            <person name="Hug L.A."/>
            <person name="Sharon I."/>
            <person name="Castelle C.J."/>
            <person name="Probst A.J."/>
            <person name="Thomas B.C."/>
            <person name="Singh A."/>
            <person name="Wilkins M.J."/>
            <person name="Karaoz U."/>
            <person name="Brodie E.L."/>
            <person name="Williams K.H."/>
            <person name="Hubbard S.S."/>
            <person name="Banfield J.F."/>
        </authorList>
    </citation>
    <scope>NUCLEOTIDE SEQUENCE [LARGE SCALE GENOMIC DNA]</scope>
</reference>
<dbReference type="Proteomes" id="UP000177579">
    <property type="component" value="Unassembled WGS sequence"/>
</dbReference>
<accession>A0A1F5TMX6</accession>
<organism evidence="3 4">
    <name type="scientific">Candidatus Falkowbacteria bacterium RIFOXYD2_FULL_34_120</name>
    <dbReference type="NCBI Taxonomy" id="1798007"/>
    <lineage>
        <taxon>Bacteria</taxon>
        <taxon>Candidatus Falkowiibacteriota</taxon>
    </lineage>
</organism>
<evidence type="ECO:0000256" key="2">
    <source>
        <dbReference type="SAM" id="Phobius"/>
    </source>
</evidence>
<sequence length="533" mass="60867">MEIDLTPIYKFMALPPDQMLLRFLILFGWIPIVVVFLWGFKEIWMNYIQGKWAADKGFTLLAIDIPKGNTQSPRAVENIFTYLAGAHSEPDLIEKYWEGYSQLSFSLEIVSIDGYTQFLIHTPEIFRNLVESAVYSQYPDAEITEVNDYTKDMPGRFPDDEYEMWGSEFCLAKSSAYPIKMYEEFMHQMGEPEEYFNDPMASLMDLYSSLVPGEQAWFQIIVTPHGFNWPKVGDTEISKLLGENKGSNDIVSNVTKMITNLLWELSEIIIRLGGKEDAKKEDNTFKMFNLKPKEKKQIEAIQNKIAKIGLEFKTRFIYIAKKDLFKKPKVASGFVGFIKQFADLDLNNLKPDKYTAVSASYFFTESRKNSKRIKLMSNYKNRDSTKGGKTGILNVEELATLWHFPIEAVVKAPLIQKTPGKKSEPPMSLPVGEDMVSEELFTQIKSDRRTELFEKDKDAARQTKESRLRMLASKKEAKDEIFTEDLGGAIDSSAQIDHLREDIGAIQTPKDISDITKKNADRRGAPPANLPFG</sequence>
<dbReference type="EMBL" id="MFGO01000031">
    <property type="protein sequence ID" value="OGF40310.1"/>
    <property type="molecule type" value="Genomic_DNA"/>
</dbReference>
<feature type="transmembrane region" description="Helical" evidence="2">
    <location>
        <begin position="20"/>
        <end position="40"/>
    </location>
</feature>
<proteinExistence type="predicted"/>
<keyword evidence="2" id="KW-0472">Membrane</keyword>
<gene>
    <name evidence="3" type="ORF">A2531_00470</name>
</gene>
<evidence type="ECO:0000313" key="4">
    <source>
        <dbReference type="Proteomes" id="UP000177579"/>
    </source>
</evidence>
<keyword evidence="2" id="KW-0812">Transmembrane</keyword>
<dbReference type="AlphaFoldDB" id="A0A1F5TMX6"/>
<name>A0A1F5TMX6_9BACT</name>